<dbReference type="GO" id="GO:0015833">
    <property type="term" value="P:peptide transport"/>
    <property type="evidence" value="ECO:0007669"/>
    <property type="project" value="TreeGrafter"/>
</dbReference>
<organism evidence="6 7">
    <name type="scientific">Phototrophicus methaneseepsis</name>
    <dbReference type="NCBI Taxonomy" id="2710758"/>
    <lineage>
        <taxon>Bacteria</taxon>
        <taxon>Bacillati</taxon>
        <taxon>Chloroflexota</taxon>
        <taxon>Candidatus Thermofontia</taxon>
        <taxon>Phototrophicales</taxon>
        <taxon>Phototrophicaceae</taxon>
        <taxon>Phototrophicus</taxon>
    </lineage>
</organism>
<feature type="signal peptide" evidence="4">
    <location>
        <begin position="1"/>
        <end position="25"/>
    </location>
</feature>
<dbReference type="Pfam" id="PF00496">
    <property type="entry name" value="SBP_bac_5"/>
    <property type="match status" value="1"/>
</dbReference>
<dbReference type="GO" id="GO:0042597">
    <property type="term" value="C:periplasmic space"/>
    <property type="evidence" value="ECO:0007669"/>
    <property type="project" value="UniProtKB-ARBA"/>
</dbReference>
<dbReference type="InterPro" id="IPR039424">
    <property type="entry name" value="SBP_5"/>
</dbReference>
<evidence type="ECO:0000256" key="2">
    <source>
        <dbReference type="ARBA" id="ARBA00022448"/>
    </source>
</evidence>
<reference evidence="6 7" key="1">
    <citation type="submission" date="2020-02" db="EMBL/GenBank/DDBJ databases">
        <authorList>
            <person name="Zheng R.K."/>
            <person name="Sun C.M."/>
        </authorList>
    </citation>
    <scope>NUCLEOTIDE SEQUENCE [LARGE SCALE GENOMIC DNA]</scope>
    <source>
        <strain evidence="7">rifampicinis</strain>
    </source>
</reference>
<accession>A0A7S8ICL1</accession>
<dbReference type="Gene3D" id="3.90.76.10">
    <property type="entry name" value="Dipeptide-binding Protein, Domain 1"/>
    <property type="match status" value="1"/>
</dbReference>
<dbReference type="InterPro" id="IPR030678">
    <property type="entry name" value="Peptide/Ni-bd"/>
</dbReference>
<feature type="chain" id="PRO_5032464140" evidence="4">
    <location>
        <begin position="26"/>
        <end position="526"/>
    </location>
</feature>
<comment type="similarity">
    <text evidence="1">Belongs to the bacterial solute-binding protein 5 family.</text>
</comment>
<dbReference type="GO" id="GO:1904680">
    <property type="term" value="F:peptide transmembrane transporter activity"/>
    <property type="evidence" value="ECO:0007669"/>
    <property type="project" value="TreeGrafter"/>
</dbReference>
<gene>
    <name evidence="6" type="ORF">G4Y79_13115</name>
</gene>
<dbReference type="PIRSF" id="PIRSF002741">
    <property type="entry name" value="MppA"/>
    <property type="match status" value="1"/>
</dbReference>
<dbReference type="GO" id="GO:0043190">
    <property type="term" value="C:ATP-binding cassette (ABC) transporter complex"/>
    <property type="evidence" value="ECO:0007669"/>
    <property type="project" value="InterPro"/>
</dbReference>
<dbReference type="Gene3D" id="3.10.105.10">
    <property type="entry name" value="Dipeptide-binding Protein, Domain 3"/>
    <property type="match status" value="1"/>
</dbReference>
<evidence type="ECO:0000259" key="5">
    <source>
        <dbReference type="Pfam" id="PF00496"/>
    </source>
</evidence>
<name>A0A7S8ICL1_9CHLR</name>
<dbReference type="CDD" id="cd08512">
    <property type="entry name" value="PBP2_NikA_DppA_OppA_like_7"/>
    <property type="match status" value="1"/>
</dbReference>
<dbReference type="AlphaFoldDB" id="A0A7S8ICL1"/>
<dbReference type="InterPro" id="IPR000914">
    <property type="entry name" value="SBP_5_dom"/>
</dbReference>
<evidence type="ECO:0000313" key="7">
    <source>
        <dbReference type="Proteomes" id="UP000594468"/>
    </source>
</evidence>
<keyword evidence="7" id="KW-1185">Reference proteome</keyword>
<dbReference type="EMBL" id="CP062983">
    <property type="protein sequence ID" value="QPC80652.1"/>
    <property type="molecule type" value="Genomic_DNA"/>
</dbReference>
<dbReference type="PANTHER" id="PTHR30290:SF9">
    <property type="entry name" value="OLIGOPEPTIDE-BINDING PROTEIN APPA"/>
    <property type="match status" value="1"/>
</dbReference>
<evidence type="ECO:0000313" key="6">
    <source>
        <dbReference type="EMBL" id="QPC80652.1"/>
    </source>
</evidence>
<evidence type="ECO:0000256" key="1">
    <source>
        <dbReference type="ARBA" id="ARBA00005695"/>
    </source>
</evidence>
<dbReference type="KEGG" id="pmet:G4Y79_13115"/>
<keyword evidence="3 4" id="KW-0732">Signal</keyword>
<dbReference type="SUPFAM" id="SSF53850">
    <property type="entry name" value="Periplasmic binding protein-like II"/>
    <property type="match status" value="1"/>
</dbReference>
<dbReference type="RefSeq" id="WP_195168727.1">
    <property type="nucleotide sequence ID" value="NZ_CP062983.1"/>
</dbReference>
<sequence length="526" mass="57072">MRWVSKLRILVVVLAIFLGALAIQAQDETILVVGHAENTDSLDPAHGYTQTTGIVNRATYNTLVTFPDADASEILPMLATEWTISEDGTEYTFTLRDDVTFASGNPLTAEDVVFSVERLQNVMGNPSFLAEGIESVVANEDGTVTFTLATPRPSFLAELTNYAFSITDSATIMENGGTAAEDAAETDTAEDYLNGTSAGTGPYILDGWEQDVETILVKNPNYWGEEPYFDRVIITNIPEAATQKIALEAGDIDLALDLSRDQTATMEGNENLIVYSGPGVQTHFLLMNEDPELGGPVSDPLVQKAIRYALDYEGYKALWGGVTPATNLTVGLAGAYGEDQALSRDLDMARELLAEAGYADGFEITLSYPDYSSQGVNMNTNAQKIQSDLAEIGITVTLNTQELQVSLEEYRNGLQGFGYWFWGPDVLDPVDVLSFLPGGKVAEERANWTTEGVDEEILALIDAASTETDPAARVEIFAQLQDYLKESSPFAPFINPAIQAASRADLQGFVFHPQWGVDVSILSLSE</sequence>
<protein>
    <submittedName>
        <fullName evidence="6">ABC transporter substrate-binding protein</fullName>
    </submittedName>
</protein>
<dbReference type="Proteomes" id="UP000594468">
    <property type="component" value="Chromosome"/>
</dbReference>
<evidence type="ECO:0000256" key="4">
    <source>
        <dbReference type="SAM" id="SignalP"/>
    </source>
</evidence>
<dbReference type="Gene3D" id="3.40.190.10">
    <property type="entry name" value="Periplasmic binding protein-like II"/>
    <property type="match status" value="1"/>
</dbReference>
<dbReference type="PANTHER" id="PTHR30290">
    <property type="entry name" value="PERIPLASMIC BINDING COMPONENT OF ABC TRANSPORTER"/>
    <property type="match status" value="1"/>
</dbReference>
<keyword evidence="2" id="KW-0813">Transport</keyword>
<evidence type="ECO:0000256" key="3">
    <source>
        <dbReference type="ARBA" id="ARBA00022729"/>
    </source>
</evidence>
<proteinExistence type="inferred from homology"/>
<feature type="domain" description="Solute-binding protein family 5" evidence="5">
    <location>
        <begin position="74"/>
        <end position="436"/>
    </location>
</feature>